<gene>
    <name evidence="1" type="ORF">BV61_03980</name>
</gene>
<evidence type="ECO:0000313" key="1">
    <source>
        <dbReference type="EMBL" id="OOV33876.1"/>
    </source>
</evidence>
<evidence type="ECO:0000313" key="2">
    <source>
        <dbReference type="Proteomes" id="UP000242636"/>
    </source>
</evidence>
<dbReference type="Proteomes" id="UP000242636">
    <property type="component" value="Unassembled WGS sequence"/>
</dbReference>
<protein>
    <submittedName>
        <fullName evidence="1">Uncharacterized protein</fullName>
    </submittedName>
</protein>
<proteinExistence type="predicted"/>
<organism evidence="1 2">
    <name type="scientific">Candidatus Synechococcus spongiarum LMB bulk15M</name>
    <dbReference type="NCBI Taxonomy" id="1943582"/>
    <lineage>
        <taxon>Bacteria</taxon>
        <taxon>Bacillati</taxon>
        <taxon>Cyanobacteriota</taxon>
        <taxon>Cyanophyceae</taxon>
        <taxon>Synechococcales</taxon>
        <taxon>Synechococcaceae</taxon>
        <taxon>Synechococcus</taxon>
    </lineage>
</organism>
<name>A0A1T1CZ41_9SYNE</name>
<dbReference type="EMBL" id="MWLD01000051">
    <property type="protein sequence ID" value="OOV33876.1"/>
    <property type="molecule type" value="Genomic_DNA"/>
</dbReference>
<comment type="caution">
    <text evidence="1">The sequence shown here is derived from an EMBL/GenBank/DDBJ whole genome shotgun (WGS) entry which is preliminary data.</text>
</comment>
<reference evidence="1 2" key="1">
    <citation type="submission" date="2017-02" db="EMBL/GenBank/DDBJ databases">
        <title>Draft Genome Sequences of 'Candidatus Synechococcus spongiarum', Cyanobacterial Symbionts of the Mediterranean Sponge Aplysina aerophoba from two locations.</title>
        <authorList>
            <person name="Slaby B.M."/>
            <person name="Hentschel U."/>
        </authorList>
    </citation>
    <scope>NUCLEOTIDE SEQUENCE [LARGE SCALE GENOMIC DNA]</scope>
    <source>
        <strain evidence="1">LMB bulk15M</strain>
    </source>
</reference>
<dbReference type="AlphaFoldDB" id="A0A1T1CZ41"/>
<accession>A0A1T1CZ41</accession>
<keyword evidence="2" id="KW-1185">Reference proteome</keyword>
<sequence>MDDFFIVGGQKGYMDQKGHQFLTKNDKTGARLCVVFDSGVKTGCSCDHFNVFHMKDDAIRRISEGSQGPLFASCTEEGDETSSMIDVLPSCSELPDSVMLANPWL</sequence>